<dbReference type="InterPro" id="IPR005828">
    <property type="entry name" value="MFS_sugar_transport-like"/>
</dbReference>
<dbReference type="FunFam" id="1.20.1250.20:FF:000078">
    <property type="entry name" value="MFS maltose transporter, putative"/>
    <property type="match status" value="1"/>
</dbReference>
<dbReference type="Gene3D" id="1.20.1250.20">
    <property type="entry name" value="MFS general substrate transporter like domains"/>
    <property type="match status" value="1"/>
</dbReference>
<dbReference type="InterPro" id="IPR005829">
    <property type="entry name" value="Sugar_transporter_CS"/>
</dbReference>
<dbReference type="AlphaFoldDB" id="A0A3E2GRC4"/>
<keyword evidence="3 8" id="KW-0813">Transport</keyword>
<keyword evidence="4 9" id="KW-0812">Transmembrane</keyword>
<evidence type="ECO:0000313" key="12">
    <source>
        <dbReference type="Proteomes" id="UP000258309"/>
    </source>
</evidence>
<evidence type="ECO:0000256" key="3">
    <source>
        <dbReference type="ARBA" id="ARBA00022448"/>
    </source>
</evidence>
<evidence type="ECO:0000256" key="8">
    <source>
        <dbReference type="RuleBase" id="RU003346"/>
    </source>
</evidence>
<evidence type="ECO:0000256" key="7">
    <source>
        <dbReference type="ARBA" id="ARBA00026248"/>
    </source>
</evidence>
<organism evidence="11 12">
    <name type="scientific">Scytalidium lignicola</name>
    <name type="common">Hyphomycete</name>
    <dbReference type="NCBI Taxonomy" id="5539"/>
    <lineage>
        <taxon>Eukaryota</taxon>
        <taxon>Fungi</taxon>
        <taxon>Dikarya</taxon>
        <taxon>Ascomycota</taxon>
        <taxon>Pezizomycotina</taxon>
        <taxon>Leotiomycetes</taxon>
        <taxon>Leotiomycetes incertae sedis</taxon>
        <taxon>Scytalidium</taxon>
    </lineage>
</organism>
<keyword evidence="7" id="KW-0462">Maltose metabolism</keyword>
<protein>
    <recommendedName>
        <fullName evidence="10">Major facilitator superfamily (MFS) profile domain-containing protein</fullName>
    </recommendedName>
</protein>
<dbReference type="OrthoDB" id="6612291at2759"/>
<evidence type="ECO:0000256" key="9">
    <source>
        <dbReference type="SAM" id="Phobius"/>
    </source>
</evidence>
<dbReference type="Proteomes" id="UP000258309">
    <property type="component" value="Unassembled WGS sequence"/>
</dbReference>
<comment type="caution">
    <text evidence="11">The sequence shown here is derived from an EMBL/GenBank/DDBJ whole genome shotgun (WGS) entry which is preliminary data.</text>
</comment>
<accession>A0A3E2GRC4</accession>
<feature type="transmembrane region" description="Helical" evidence="9">
    <location>
        <begin position="93"/>
        <end position="110"/>
    </location>
</feature>
<dbReference type="PROSITE" id="PS00217">
    <property type="entry name" value="SUGAR_TRANSPORT_2"/>
    <property type="match status" value="1"/>
</dbReference>
<proteinExistence type="inferred from homology"/>
<sequence length="408" mass="45797">MIAGLAITIAFIFITFFAPSLAVLELGQTLFGIPLGLFQTTPVIYALEISPLCLRAYLTNYVNFCWAFGQIIATGILRGVLNMDSQWAYRIPFAVQWVWPVILIPLLYFAPESPWWLVRRGRIEEAREVVKRLTSSKNIHFDIEKNIALMVVTTEHERTVNAETSYWACFQGTNLRRTIIVIGIYSIQTLNGNPLRGYSTYFLEQAGLATTQAFNMTIVGFAVAIVGGFFSWVLLPLFGRRTIYFWSLVLMFLIMVLVGALGVPQAESPKPTYAWAIGSLLIVSSFLYNCSIGPLTNTLCSELPSALLRSKSIVLARWSYAVTTIVASVLTPYQLNPTAWNWSAKTGFFWAGGCLISIVFTYFYVPEPKDRTTAELDILFERKVPARRFSKTPVDLTEAIYGDGEKMV</sequence>
<dbReference type="InterPro" id="IPR036259">
    <property type="entry name" value="MFS_trans_sf"/>
</dbReference>
<reference evidence="11 12" key="1">
    <citation type="submission" date="2018-05" db="EMBL/GenBank/DDBJ databases">
        <title>Draft genome sequence of Scytalidium lignicola DSM 105466, a ubiquitous saprotrophic fungus.</title>
        <authorList>
            <person name="Buettner E."/>
            <person name="Gebauer A.M."/>
            <person name="Hofrichter M."/>
            <person name="Liers C."/>
            <person name="Kellner H."/>
        </authorList>
    </citation>
    <scope>NUCLEOTIDE SEQUENCE [LARGE SCALE GENOMIC DNA]</scope>
    <source>
        <strain evidence="11 12">DSM 105466</strain>
    </source>
</reference>
<dbReference type="GO" id="GO:0005351">
    <property type="term" value="F:carbohydrate:proton symporter activity"/>
    <property type="evidence" value="ECO:0007669"/>
    <property type="project" value="TreeGrafter"/>
</dbReference>
<evidence type="ECO:0000256" key="5">
    <source>
        <dbReference type="ARBA" id="ARBA00022989"/>
    </source>
</evidence>
<feature type="domain" description="Major facilitator superfamily (MFS) profile" evidence="10">
    <location>
        <begin position="1"/>
        <end position="369"/>
    </location>
</feature>
<feature type="non-terminal residue" evidence="11">
    <location>
        <position position="1"/>
    </location>
</feature>
<keyword evidence="12" id="KW-1185">Reference proteome</keyword>
<dbReference type="PANTHER" id="PTHR48022:SF5">
    <property type="entry name" value="ALPHA-GLUCOSIDES PERMEASE MPH2-RELATED"/>
    <property type="match status" value="1"/>
</dbReference>
<dbReference type="NCBIfam" id="TIGR00879">
    <property type="entry name" value="SP"/>
    <property type="match status" value="1"/>
</dbReference>
<feature type="transmembrane region" description="Helical" evidence="9">
    <location>
        <begin position="347"/>
        <end position="365"/>
    </location>
</feature>
<keyword evidence="6 9" id="KW-0472">Membrane</keyword>
<dbReference type="PANTHER" id="PTHR48022">
    <property type="entry name" value="PLASTIDIC GLUCOSE TRANSPORTER 4"/>
    <property type="match status" value="1"/>
</dbReference>
<dbReference type="Pfam" id="PF00083">
    <property type="entry name" value="Sugar_tr"/>
    <property type="match status" value="1"/>
</dbReference>
<evidence type="ECO:0000256" key="2">
    <source>
        <dbReference type="ARBA" id="ARBA00010992"/>
    </source>
</evidence>
<dbReference type="InterPro" id="IPR003663">
    <property type="entry name" value="Sugar/inositol_transpt"/>
</dbReference>
<gene>
    <name evidence="11" type="ORF">B7463_g12593</name>
</gene>
<dbReference type="EMBL" id="NCSJ02000632">
    <property type="protein sequence ID" value="RFU23741.1"/>
    <property type="molecule type" value="Genomic_DNA"/>
</dbReference>
<feature type="transmembrane region" description="Helical" evidence="9">
    <location>
        <begin position="315"/>
        <end position="335"/>
    </location>
</feature>
<feature type="non-terminal residue" evidence="11">
    <location>
        <position position="408"/>
    </location>
</feature>
<feature type="transmembrane region" description="Helical" evidence="9">
    <location>
        <begin position="242"/>
        <end position="261"/>
    </location>
</feature>
<keyword evidence="5 9" id="KW-1133">Transmembrane helix</keyword>
<comment type="similarity">
    <text evidence="2 8">Belongs to the major facilitator superfamily. Sugar transporter (TC 2.A.1.1) family.</text>
</comment>
<evidence type="ECO:0000313" key="11">
    <source>
        <dbReference type="EMBL" id="RFU23741.1"/>
    </source>
</evidence>
<dbReference type="GO" id="GO:0000023">
    <property type="term" value="P:maltose metabolic process"/>
    <property type="evidence" value="ECO:0007669"/>
    <property type="project" value="UniProtKB-KW"/>
</dbReference>
<evidence type="ECO:0000256" key="4">
    <source>
        <dbReference type="ARBA" id="ARBA00022692"/>
    </source>
</evidence>
<evidence type="ECO:0000256" key="6">
    <source>
        <dbReference type="ARBA" id="ARBA00023136"/>
    </source>
</evidence>
<evidence type="ECO:0000256" key="1">
    <source>
        <dbReference type="ARBA" id="ARBA00004141"/>
    </source>
</evidence>
<feature type="transmembrane region" description="Helical" evidence="9">
    <location>
        <begin position="61"/>
        <end position="81"/>
    </location>
</feature>
<dbReference type="OMA" id="NCSIGPL"/>
<dbReference type="InterPro" id="IPR050360">
    <property type="entry name" value="MFS_Sugar_Transporters"/>
</dbReference>
<dbReference type="GO" id="GO:0016020">
    <property type="term" value="C:membrane"/>
    <property type="evidence" value="ECO:0007669"/>
    <property type="project" value="UniProtKB-SubCell"/>
</dbReference>
<name>A0A3E2GRC4_SCYLI</name>
<dbReference type="PROSITE" id="PS50850">
    <property type="entry name" value="MFS"/>
    <property type="match status" value="1"/>
</dbReference>
<feature type="transmembrane region" description="Helical" evidence="9">
    <location>
        <begin position="213"/>
        <end position="235"/>
    </location>
</feature>
<evidence type="ECO:0000259" key="10">
    <source>
        <dbReference type="PROSITE" id="PS50850"/>
    </source>
</evidence>
<feature type="transmembrane region" description="Helical" evidence="9">
    <location>
        <begin position="273"/>
        <end position="295"/>
    </location>
</feature>
<dbReference type="SUPFAM" id="SSF103473">
    <property type="entry name" value="MFS general substrate transporter"/>
    <property type="match status" value="1"/>
</dbReference>
<comment type="subcellular location">
    <subcellularLocation>
        <location evidence="1">Membrane</location>
        <topology evidence="1">Multi-pass membrane protein</topology>
    </subcellularLocation>
</comment>
<dbReference type="InterPro" id="IPR020846">
    <property type="entry name" value="MFS_dom"/>
</dbReference>